<dbReference type="PIRSF" id="PIRSF001439">
    <property type="entry name" value="CryM"/>
    <property type="match status" value="1"/>
</dbReference>
<organism evidence="2 3">
    <name type="scientific">Apophysomyces ossiformis</name>
    <dbReference type="NCBI Taxonomy" id="679940"/>
    <lineage>
        <taxon>Eukaryota</taxon>
        <taxon>Fungi</taxon>
        <taxon>Fungi incertae sedis</taxon>
        <taxon>Mucoromycota</taxon>
        <taxon>Mucoromycotina</taxon>
        <taxon>Mucoromycetes</taxon>
        <taxon>Mucorales</taxon>
        <taxon>Mucorineae</taxon>
        <taxon>Mucoraceae</taxon>
        <taxon>Apophysomyces</taxon>
    </lineage>
</organism>
<evidence type="ECO:0000313" key="3">
    <source>
        <dbReference type="Proteomes" id="UP000605846"/>
    </source>
</evidence>
<dbReference type="OrthoDB" id="41492at2759"/>
<reference evidence="2" key="1">
    <citation type="submission" date="2020-01" db="EMBL/GenBank/DDBJ databases">
        <title>Genome Sequencing of Three Apophysomyces-Like Fungal Strains Confirms a Novel Fungal Genus in the Mucoromycota with divergent Burkholderia-like Endosymbiotic Bacteria.</title>
        <authorList>
            <person name="Stajich J.E."/>
            <person name="Macias A.M."/>
            <person name="Carter-House D."/>
            <person name="Lovett B."/>
            <person name="Kasson L.R."/>
            <person name="Berry K."/>
            <person name="Grigoriev I."/>
            <person name="Chang Y."/>
            <person name="Spatafora J."/>
            <person name="Kasson M.T."/>
        </authorList>
    </citation>
    <scope>NUCLEOTIDE SEQUENCE</scope>
    <source>
        <strain evidence="2">NRRL A-21654</strain>
    </source>
</reference>
<dbReference type="Proteomes" id="UP000605846">
    <property type="component" value="Unassembled WGS sequence"/>
</dbReference>
<protein>
    <submittedName>
        <fullName evidence="2">Uncharacterized protein</fullName>
    </submittedName>
</protein>
<keyword evidence="3" id="KW-1185">Reference proteome</keyword>
<dbReference type="Gene3D" id="3.30.1780.10">
    <property type="entry name" value="ornithine cyclodeaminase, domain 1"/>
    <property type="match status" value="1"/>
</dbReference>
<dbReference type="AlphaFoldDB" id="A0A8H7BI38"/>
<dbReference type="Gene3D" id="3.40.50.720">
    <property type="entry name" value="NAD(P)-binding Rossmann-like Domain"/>
    <property type="match status" value="1"/>
</dbReference>
<name>A0A8H7BI38_9FUNG</name>
<dbReference type="PANTHER" id="PTHR13812">
    <property type="entry name" value="KETIMINE REDUCTASE MU-CRYSTALLIN"/>
    <property type="match status" value="1"/>
</dbReference>
<proteinExistence type="inferred from homology"/>
<gene>
    <name evidence="2" type="ORF">EC973_003195</name>
</gene>
<evidence type="ECO:0000313" key="2">
    <source>
        <dbReference type="EMBL" id="KAF7722351.1"/>
    </source>
</evidence>
<accession>A0A8H7BI38</accession>
<dbReference type="InterPro" id="IPR023401">
    <property type="entry name" value="ODC_N"/>
</dbReference>
<dbReference type="FunFam" id="3.40.50.720:FF:000311">
    <property type="entry name" value="Ornithine cyclodeaminase"/>
    <property type="match status" value="1"/>
</dbReference>
<dbReference type="SUPFAM" id="SSF51735">
    <property type="entry name" value="NAD(P)-binding Rossmann-fold domains"/>
    <property type="match status" value="1"/>
</dbReference>
<dbReference type="GO" id="GO:0016491">
    <property type="term" value="F:oxidoreductase activity"/>
    <property type="evidence" value="ECO:0007669"/>
    <property type="project" value="UniProtKB-ARBA"/>
</dbReference>
<dbReference type="Pfam" id="PF02423">
    <property type="entry name" value="OCD_Mu_crystall"/>
    <property type="match status" value="1"/>
</dbReference>
<comment type="caution">
    <text evidence="2">The sequence shown here is derived from an EMBL/GenBank/DDBJ whole genome shotgun (WGS) entry which is preliminary data.</text>
</comment>
<comment type="similarity">
    <text evidence="1">Belongs to the ornithine cyclodeaminase/mu-crystallin family.</text>
</comment>
<dbReference type="PANTHER" id="PTHR13812:SF19">
    <property type="entry name" value="KETIMINE REDUCTASE MU-CRYSTALLIN"/>
    <property type="match status" value="1"/>
</dbReference>
<dbReference type="GO" id="GO:0005737">
    <property type="term" value="C:cytoplasm"/>
    <property type="evidence" value="ECO:0007669"/>
    <property type="project" value="TreeGrafter"/>
</dbReference>
<dbReference type="GO" id="GO:0019752">
    <property type="term" value="P:carboxylic acid metabolic process"/>
    <property type="evidence" value="ECO:0007669"/>
    <property type="project" value="UniProtKB-ARBA"/>
</dbReference>
<dbReference type="InterPro" id="IPR036291">
    <property type="entry name" value="NAD(P)-bd_dom_sf"/>
</dbReference>
<dbReference type="EMBL" id="JABAYA010000199">
    <property type="protein sequence ID" value="KAF7722351.1"/>
    <property type="molecule type" value="Genomic_DNA"/>
</dbReference>
<evidence type="ECO:0000256" key="1">
    <source>
        <dbReference type="ARBA" id="ARBA00008903"/>
    </source>
</evidence>
<sequence>MIRVLSKADVDSLLFQRESSVALEIVDLMADTFATYTATKGTDSKSAQAPQRMGVVTDAHKVLFMPSRLHHTTSVKVVSVPTGDTKTGLPATILVLDEATGSVEAVMNASALTAVRTAAGSALATRYFAVENAKHLVILGAGAQARAHVDMMLAVRPSIEHICIWNRRAERRDALIKEIQADYPSHHAVAVDDLEAAVRKADIVCTCTNASEPVLQGAWLKDGVHLNCIGSYTPAMHEVDSETIQRVTSLVVDSIEACKEEAGELIKSSKPEDWVELGQIVLDKHVQRSKITLFKSVGISVQDSAVAGFILKKAKQANLGSVVPF</sequence>
<dbReference type="InterPro" id="IPR003462">
    <property type="entry name" value="ODC_Mu_crystall"/>
</dbReference>